<feature type="chain" id="PRO_5039690191" description="Secreted protein" evidence="1">
    <location>
        <begin position="25"/>
        <end position="101"/>
    </location>
</feature>
<proteinExistence type="predicted"/>
<accession>A1T1G5</accession>
<evidence type="ECO:0000256" key="1">
    <source>
        <dbReference type="SAM" id="SignalP"/>
    </source>
</evidence>
<dbReference type="AlphaFoldDB" id="A1T1G5"/>
<gene>
    <name evidence="2" type="ordered locus">Mvan_0164</name>
</gene>
<dbReference type="HOGENOM" id="CLU_2288492_0_0_11"/>
<dbReference type="KEGG" id="mva:Mvan_0164"/>
<evidence type="ECO:0008006" key="4">
    <source>
        <dbReference type="Google" id="ProtNLM"/>
    </source>
</evidence>
<dbReference type="Proteomes" id="UP000009159">
    <property type="component" value="Chromosome"/>
</dbReference>
<dbReference type="RefSeq" id="WP_011777489.1">
    <property type="nucleotide sequence ID" value="NC_008726.1"/>
</dbReference>
<dbReference type="EMBL" id="CP000511">
    <property type="protein sequence ID" value="ABM11015.1"/>
    <property type="molecule type" value="Genomic_DNA"/>
</dbReference>
<evidence type="ECO:0000313" key="2">
    <source>
        <dbReference type="EMBL" id="ABM11015.1"/>
    </source>
</evidence>
<name>A1T1G5_MYCVP</name>
<organism evidence="2 3">
    <name type="scientific">Mycolicibacterium vanbaalenii (strain DSM 7251 / JCM 13017 / BCRC 16820 / KCTC 9966 / NRRL B-24157 / PYR-1)</name>
    <name type="common">Mycobacterium vanbaalenii</name>
    <dbReference type="NCBI Taxonomy" id="350058"/>
    <lineage>
        <taxon>Bacteria</taxon>
        <taxon>Bacillati</taxon>
        <taxon>Actinomycetota</taxon>
        <taxon>Actinomycetes</taxon>
        <taxon>Mycobacteriales</taxon>
        <taxon>Mycobacteriaceae</taxon>
        <taxon>Mycolicibacterium</taxon>
    </lineage>
</organism>
<dbReference type="STRING" id="350058.Mvan_0164"/>
<sequence length="101" mass="10789">MKRHTLLKRATAAALLSAALATPAGIELNAGTASARPIENTVGGNCGASGGAWQSFWAAGSYIGGTCTYNNNTRYSFDSKDIQYMEERRVKGKWTVVWTGN</sequence>
<feature type="signal peptide" evidence="1">
    <location>
        <begin position="1"/>
        <end position="24"/>
    </location>
</feature>
<keyword evidence="3" id="KW-1185">Reference proteome</keyword>
<protein>
    <recommendedName>
        <fullName evidence="4">Secreted protein</fullName>
    </recommendedName>
</protein>
<reference evidence="2" key="1">
    <citation type="submission" date="2006-12" db="EMBL/GenBank/DDBJ databases">
        <title>Complete sequence of Mycobacterium vanbaalenii PYR-1.</title>
        <authorList>
            <consortium name="US DOE Joint Genome Institute"/>
            <person name="Copeland A."/>
            <person name="Lucas S."/>
            <person name="Lapidus A."/>
            <person name="Barry K."/>
            <person name="Detter J.C."/>
            <person name="Glavina del Rio T."/>
            <person name="Hammon N."/>
            <person name="Israni S."/>
            <person name="Dalin E."/>
            <person name="Tice H."/>
            <person name="Pitluck S."/>
            <person name="Singan V."/>
            <person name="Schmutz J."/>
            <person name="Larimer F."/>
            <person name="Land M."/>
            <person name="Hauser L."/>
            <person name="Kyrpides N."/>
            <person name="Anderson I.J."/>
            <person name="Miller C."/>
            <person name="Richardson P."/>
        </authorList>
    </citation>
    <scope>NUCLEOTIDE SEQUENCE [LARGE SCALE GENOMIC DNA]</scope>
    <source>
        <strain evidence="2">PYR-1</strain>
    </source>
</reference>
<keyword evidence="1" id="KW-0732">Signal</keyword>
<evidence type="ECO:0000313" key="3">
    <source>
        <dbReference type="Proteomes" id="UP000009159"/>
    </source>
</evidence>